<evidence type="ECO:0000313" key="2">
    <source>
        <dbReference type="EMBL" id="KAJ8896965.1"/>
    </source>
</evidence>
<dbReference type="Proteomes" id="UP001159363">
    <property type="component" value="Chromosome 1"/>
</dbReference>
<keyword evidence="3" id="KW-1185">Reference proteome</keyword>
<sequence>MAADTTPKILSARLTLVVGRKLACHAVAQRPAKYFVELYHYFVVQMNTVALMENFYARDDGKMYEYGMRFLISGTPVAAFLACSSLATANRVRFPVGQLPDFRKWDKCRTMPPVGEFSRGSPVSTALASFRCCSILTEFHLHRLSSPSPGDPPTNGIVRHDSHLRKSSDPAGFWARFAMDDTVEEDFGGPTSNQGQRGVWHLESRISEERTTSCESGRVPVRRPLQLFRPTEDGLVELSCALFQAVKSISDTSTVNSIIGRHMAGNVQAGLDPLRLQGKEFMQGDMHRGLGSHDQYFGAMTNSPSRWQLQMCALSVDQSGNCLVLSGRGRSLATFPPFSARSLVSDHGRNARLPEVIALYFKRHTNSSIGEVGSASIVIVACPYVQALSAKWASFVRSPS</sequence>
<feature type="region of interest" description="Disordered" evidence="1">
    <location>
        <begin position="144"/>
        <end position="166"/>
    </location>
</feature>
<gene>
    <name evidence="2" type="ORF">PR048_002311</name>
</gene>
<evidence type="ECO:0000313" key="3">
    <source>
        <dbReference type="Proteomes" id="UP001159363"/>
    </source>
</evidence>
<organism evidence="2 3">
    <name type="scientific">Dryococelus australis</name>
    <dbReference type="NCBI Taxonomy" id="614101"/>
    <lineage>
        <taxon>Eukaryota</taxon>
        <taxon>Metazoa</taxon>
        <taxon>Ecdysozoa</taxon>
        <taxon>Arthropoda</taxon>
        <taxon>Hexapoda</taxon>
        <taxon>Insecta</taxon>
        <taxon>Pterygota</taxon>
        <taxon>Neoptera</taxon>
        <taxon>Polyneoptera</taxon>
        <taxon>Phasmatodea</taxon>
        <taxon>Verophasmatodea</taxon>
        <taxon>Anareolatae</taxon>
        <taxon>Phasmatidae</taxon>
        <taxon>Eurycanthinae</taxon>
        <taxon>Dryococelus</taxon>
    </lineage>
</organism>
<dbReference type="EMBL" id="JARBHB010000001">
    <property type="protein sequence ID" value="KAJ8896965.1"/>
    <property type="molecule type" value="Genomic_DNA"/>
</dbReference>
<accession>A0ABQ9ILB8</accession>
<evidence type="ECO:0000256" key="1">
    <source>
        <dbReference type="SAM" id="MobiDB-lite"/>
    </source>
</evidence>
<protein>
    <submittedName>
        <fullName evidence="2">Uncharacterized protein</fullName>
    </submittedName>
</protein>
<reference evidence="2 3" key="1">
    <citation type="submission" date="2023-02" db="EMBL/GenBank/DDBJ databases">
        <title>LHISI_Scaffold_Assembly.</title>
        <authorList>
            <person name="Stuart O.P."/>
            <person name="Cleave R."/>
            <person name="Magrath M.J.L."/>
            <person name="Mikheyev A.S."/>
        </authorList>
    </citation>
    <scope>NUCLEOTIDE SEQUENCE [LARGE SCALE GENOMIC DNA]</scope>
    <source>
        <strain evidence="2">Daus_M_001</strain>
        <tissue evidence="2">Leg muscle</tissue>
    </source>
</reference>
<name>A0ABQ9ILB8_9NEOP</name>
<proteinExistence type="predicted"/>
<comment type="caution">
    <text evidence="2">The sequence shown here is derived from an EMBL/GenBank/DDBJ whole genome shotgun (WGS) entry which is preliminary data.</text>
</comment>